<dbReference type="Proteomes" id="UP001240678">
    <property type="component" value="Unassembled WGS sequence"/>
</dbReference>
<accession>A0AAI9YRQ3</accession>
<organism evidence="4 5">
    <name type="scientific">Colletotrichum costaricense</name>
    <dbReference type="NCBI Taxonomy" id="1209916"/>
    <lineage>
        <taxon>Eukaryota</taxon>
        <taxon>Fungi</taxon>
        <taxon>Dikarya</taxon>
        <taxon>Ascomycota</taxon>
        <taxon>Pezizomycotina</taxon>
        <taxon>Sordariomycetes</taxon>
        <taxon>Hypocreomycetidae</taxon>
        <taxon>Glomerellales</taxon>
        <taxon>Glomerellaceae</taxon>
        <taxon>Colletotrichum</taxon>
        <taxon>Colletotrichum acutatum species complex</taxon>
    </lineage>
</organism>
<dbReference type="AlphaFoldDB" id="A0AAI9YRQ3"/>
<evidence type="ECO:0000259" key="3">
    <source>
        <dbReference type="PROSITE" id="PS50405"/>
    </source>
</evidence>
<evidence type="ECO:0000256" key="1">
    <source>
        <dbReference type="ARBA" id="ARBA00007409"/>
    </source>
</evidence>
<evidence type="ECO:0008006" key="6">
    <source>
        <dbReference type="Google" id="ProtNLM"/>
    </source>
</evidence>
<dbReference type="SUPFAM" id="SSF52833">
    <property type="entry name" value="Thioredoxin-like"/>
    <property type="match status" value="1"/>
</dbReference>
<dbReference type="InterPro" id="IPR036282">
    <property type="entry name" value="Glutathione-S-Trfase_C_sf"/>
</dbReference>
<dbReference type="SFLD" id="SFLDS00019">
    <property type="entry name" value="Glutathione_Transferase_(cytos"/>
    <property type="match status" value="1"/>
</dbReference>
<name>A0AAI9YRQ3_9PEZI</name>
<dbReference type="InterPro" id="IPR040079">
    <property type="entry name" value="Glutathione_S-Trfase"/>
</dbReference>
<evidence type="ECO:0000259" key="2">
    <source>
        <dbReference type="PROSITE" id="PS50404"/>
    </source>
</evidence>
<keyword evidence="5" id="KW-1185">Reference proteome</keyword>
<dbReference type="InterPro" id="IPR004046">
    <property type="entry name" value="GST_C"/>
</dbReference>
<dbReference type="Pfam" id="PF13409">
    <property type="entry name" value="GST_N_2"/>
    <property type="match status" value="1"/>
</dbReference>
<feature type="domain" description="GST C-terminal" evidence="3">
    <location>
        <begin position="89"/>
        <end position="218"/>
    </location>
</feature>
<comment type="caution">
    <text evidence="4">The sequence shown here is derived from an EMBL/GenBank/DDBJ whole genome shotgun (WGS) entry which is preliminary data.</text>
</comment>
<evidence type="ECO:0000313" key="5">
    <source>
        <dbReference type="Proteomes" id="UP001240678"/>
    </source>
</evidence>
<dbReference type="InterPro" id="IPR036249">
    <property type="entry name" value="Thioredoxin-like_sf"/>
</dbReference>
<dbReference type="SUPFAM" id="SSF47616">
    <property type="entry name" value="GST C-terminal domain-like"/>
    <property type="match status" value="1"/>
</dbReference>
<sequence length="224" mass="25697">MKKIKVLGVHGPNAGKVILLCEELGLPYETEIIPLNDVKNPKYVAINPNGRLPSIQDPNTDLTLWESGAIIEYLTDKYDKAHKLSFEPGTAAAYYARQWLFYQTTGQGPYYGQAMWFLIYQPLPEARERYVKEVNRVTSVLEGHLAKQTPDADGNYWFLDGRISYVDIAFFTWQHTASPRIPDAEFNQDDYPHVKKWYDNMLARPSVQKVLKLQETNQVAVSHC</sequence>
<feature type="domain" description="GST N-terminal" evidence="2">
    <location>
        <begin position="1"/>
        <end position="82"/>
    </location>
</feature>
<dbReference type="SFLD" id="SFLDG00358">
    <property type="entry name" value="Main_(cytGST)"/>
    <property type="match status" value="1"/>
</dbReference>
<dbReference type="EMBL" id="MOOE01000011">
    <property type="protein sequence ID" value="KAK1520243.1"/>
    <property type="molecule type" value="Genomic_DNA"/>
</dbReference>
<reference evidence="4 5" key="1">
    <citation type="submission" date="2016-10" db="EMBL/GenBank/DDBJ databases">
        <title>The genome sequence of Colletotrichum fioriniae PJ7.</title>
        <authorList>
            <person name="Baroncelli R."/>
        </authorList>
    </citation>
    <scope>NUCLEOTIDE SEQUENCE [LARGE SCALE GENOMIC DNA]</scope>
    <source>
        <strain evidence="4 5">IMI 309622</strain>
    </source>
</reference>
<dbReference type="Gene3D" id="1.20.1050.130">
    <property type="match status" value="1"/>
</dbReference>
<dbReference type="InterPro" id="IPR004045">
    <property type="entry name" value="Glutathione_S-Trfase_N"/>
</dbReference>
<dbReference type="PANTHER" id="PTHR44051:SF23">
    <property type="entry name" value="GLUTATHIONE S-TRANSFERASE-LIKE PROTEIN TPCF"/>
    <property type="match status" value="1"/>
</dbReference>
<dbReference type="Pfam" id="PF00043">
    <property type="entry name" value="GST_C"/>
    <property type="match status" value="1"/>
</dbReference>
<evidence type="ECO:0000313" key="4">
    <source>
        <dbReference type="EMBL" id="KAK1520243.1"/>
    </source>
</evidence>
<dbReference type="GeneID" id="85342065"/>
<comment type="similarity">
    <text evidence="1">Belongs to the GST superfamily.</text>
</comment>
<gene>
    <name evidence="4" type="ORF">CCOS01_10362</name>
</gene>
<dbReference type="RefSeq" id="XP_060310320.1">
    <property type="nucleotide sequence ID" value="XM_060458518.1"/>
</dbReference>
<dbReference type="PANTHER" id="PTHR44051">
    <property type="entry name" value="GLUTATHIONE S-TRANSFERASE-RELATED"/>
    <property type="match status" value="1"/>
</dbReference>
<proteinExistence type="inferred from homology"/>
<dbReference type="PROSITE" id="PS50405">
    <property type="entry name" value="GST_CTER"/>
    <property type="match status" value="1"/>
</dbReference>
<dbReference type="PROSITE" id="PS50404">
    <property type="entry name" value="GST_NTER"/>
    <property type="match status" value="1"/>
</dbReference>
<dbReference type="InterPro" id="IPR010987">
    <property type="entry name" value="Glutathione-S-Trfase_C-like"/>
</dbReference>
<dbReference type="CDD" id="cd03048">
    <property type="entry name" value="GST_N_Ure2p_like"/>
    <property type="match status" value="1"/>
</dbReference>
<protein>
    <recommendedName>
        <fullName evidence="6">Glutathione S-transferase</fullName>
    </recommendedName>
</protein>